<protein>
    <submittedName>
        <fullName evidence="2">Uncharacterized protein</fullName>
    </submittedName>
</protein>
<gene>
    <name evidence="2" type="ORF">SAMN04489726_6438</name>
</gene>
<feature type="chain" id="PRO_5038729218" evidence="1">
    <location>
        <begin position="18"/>
        <end position="109"/>
    </location>
</feature>
<sequence length="109" mass="11463">MLSRQFTVAMLVSTAVAASSLLASVGEAEAATCGNYTRSVSGGVEYMYNNCAPKPFRLNVMTGNMAVGWRHDHYKCVADHGTVKLGFVANGSTGPGGAYEYTARTDGNC</sequence>
<keyword evidence="3" id="KW-1185">Reference proteome</keyword>
<dbReference type="AlphaFoldDB" id="A0A1H0B2R6"/>
<accession>A0A1H0B2R6</accession>
<evidence type="ECO:0000313" key="2">
    <source>
        <dbReference type="EMBL" id="SDN39906.1"/>
    </source>
</evidence>
<keyword evidence="1" id="KW-0732">Signal</keyword>
<dbReference type="Proteomes" id="UP000183376">
    <property type="component" value="Chromosome I"/>
</dbReference>
<name>A0A1H0B2R6_ALLAB</name>
<evidence type="ECO:0000313" key="3">
    <source>
        <dbReference type="Proteomes" id="UP000183376"/>
    </source>
</evidence>
<dbReference type="EMBL" id="LT629701">
    <property type="protein sequence ID" value="SDN39906.1"/>
    <property type="molecule type" value="Genomic_DNA"/>
</dbReference>
<proteinExistence type="predicted"/>
<reference evidence="2 3" key="1">
    <citation type="submission" date="2016-10" db="EMBL/GenBank/DDBJ databases">
        <authorList>
            <person name="de Groot N.N."/>
        </authorList>
    </citation>
    <scope>NUCLEOTIDE SEQUENCE [LARGE SCALE GENOMIC DNA]</scope>
    <source>
        <strain evidence="2 3">DSM 44149</strain>
    </source>
</reference>
<evidence type="ECO:0000256" key="1">
    <source>
        <dbReference type="SAM" id="SignalP"/>
    </source>
</evidence>
<feature type="signal peptide" evidence="1">
    <location>
        <begin position="1"/>
        <end position="17"/>
    </location>
</feature>
<organism evidence="2 3">
    <name type="scientific">Allokutzneria albata</name>
    <name type="common">Kibdelosporangium albatum</name>
    <dbReference type="NCBI Taxonomy" id="211114"/>
    <lineage>
        <taxon>Bacteria</taxon>
        <taxon>Bacillati</taxon>
        <taxon>Actinomycetota</taxon>
        <taxon>Actinomycetes</taxon>
        <taxon>Pseudonocardiales</taxon>
        <taxon>Pseudonocardiaceae</taxon>
        <taxon>Allokutzneria</taxon>
    </lineage>
</organism>